<organism evidence="2 3">
    <name type="scientific">Thelephora terrestris</name>
    <dbReference type="NCBI Taxonomy" id="56493"/>
    <lineage>
        <taxon>Eukaryota</taxon>
        <taxon>Fungi</taxon>
        <taxon>Dikarya</taxon>
        <taxon>Basidiomycota</taxon>
        <taxon>Agaricomycotina</taxon>
        <taxon>Agaricomycetes</taxon>
        <taxon>Thelephorales</taxon>
        <taxon>Thelephoraceae</taxon>
        <taxon>Thelephora</taxon>
    </lineage>
</organism>
<feature type="transmembrane region" description="Helical" evidence="1">
    <location>
        <begin position="174"/>
        <end position="194"/>
    </location>
</feature>
<protein>
    <submittedName>
        <fullName evidence="2">Uncharacterized protein</fullName>
    </submittedName>
</protein>
<sequence length="280" mass="29903">MCSFCLSYVSISRGQTRSSSIGTRKANSTFVARQTPKPLFLSLFANNPLFHTKRTSNVNKVMATSASARTRMMNPCIAPSHRAQSNPGSILSSSPWTSIHSIGMSVGSRRRSTTPGSCGRPYLVLFDGVLNALENLASDREEKKRRISGAASTLLTENPTFPPGALSSMFNASIVSLVLQSGITATATGIVIFTPTIGLGCRSLGYLLYGALSIIIMVLTIISTIFARIAETRGARSSIVRFFTAFIAIALRRICLLLALVNTIDPVSSSRISSITATAT</sequence>
<keyword evidence="3" id="KW-1185">Reference proteome</keyword>
<gene>
    <name evidence="2" type="ORF">BJ322DRAFT_875128</name>
</gene>
<name>A0A9P6HBU3_9AGAM</name>
<reference evidence="2" key="2">
    <citation type="submission" date="2020-11" db="EMBL/GenBank/DDBJ databases">
        <authorList>
            <consortium name="DOE Joint Genome Institute"/>
            <person name="Kuo A."/>
            <person name="Miyauchi S."/>
            <person name="Kiss E."/>
            <person name="Drula E."/>
            <person name="Kohler A."/>
            <person name="Sanchez-Garcia M."/>
            <person name="Andreopoulos B."/>
            <person name="Barry K.W."/>
            <person name="Bonito G."/>
            <person name="Buee M."/>
            <person name="Carver A."/>
            <person name="Chen C."/>
            <person name="Cichocki N."/>
            <person name="Clum A."/>
            <person name="Culley D."/>
            <person name="Crous P.W."/>
            <person name="Fauchery L."/>
            <person name="Girlanda M."/>
            <person name="Hayes R."/>
            <person name="Keri Z."/>
            <person name="Labutti K."/>
            <person name="Lipzen A."/>
            <person name="Lombard V."/>
            <person name="Magnuson J."/>
            <person name="Maillard F."/>
            <person name="Morin E."/>
            <person name="Murat C."/>
            <person name="Nolan M."/>
            <person name="Ohm R."/>
            <person name="Pangilinan J."/>
            <person name="Pereira M."/>
            <person name="Perotto S."/>
            <person name="Peter M."/>
            <person name="Riley R."/>
            <person name="Sitrit Y."/>
            <person name="Stielow B."/>
            <person name="Szollosi G."/>
            <person name="Zifcakova L."/>
            <person name="Stursova M."/>
            <person name="Spatafora J.W."/>
            <person name="Tedersoo L."/>
            <person name="Vaario L.-M."/>
            <person name="Yamada A."/>
            <person name="Yan M."/>
            <person name="Wang P."/>
            <person name="Xu J."/>
            <person name="Bruns T."/>
            <person name="Baldrian P."/>
            <person name="Vilgalys R."/>
            <person name="Henrissat B."/>
            <person name="Grigoriev I.V."/>
            <person name="Hibbett D."/>
            <person name="Nagy L.G."/>
            <person name="Martin F.M."/>
        </authorList>
    </citation>
    <scope>NUCLEOTIDE SEQUENCE</scope>
    <source>
        <strain evidence="2">UH-Tt-Lm1</strain>
    </source>
</reference>
<evidence type="ECO:0000313" key="3">
    <source>
        <dbReference type="Proteomes" id="UP000736335"/>
    </source>
</evidence>
<proteinExistence type="predicted"/>
<keyword evidence="1" id="KW-1133">Transmembrane helix</keyword>
<keyword evidence="1" id="KW-0472">Membrane</keyword>
<dbReference type="Proteomes" id="UP000736335">
    <property type="component" value="Unassembled WGS sequence"/>
</dbReference>
<evidence type="ECO:0000313" key="2">
    <source>
        <dbReference type="EMBL" id="KAF9783713.1"/>
    </source>
</evidence>
<evidence type="ECO:0000256" key="1">
    <source>
        <dbReference type="SAM" id="Phobius"/>
    </source>
</evidence>
<dbReference type="AlphaFoldDB" id="A0A9P6HBU3"/>
<accession>A0A9P6HBU3</accession>
<dbReference type="OrthoDB" id="3002343at2759"/>
<feature type="transmembrane region" description="Helical" evidence="1">
    <location>
        <begin position="206"/>
        <end position="227"/>
    </location>
</feature>
<keyword evidence="1" id="KW-0812">Transmembrane</keyword>
<reference evidence="2" key="1">
    <citation type="journal article" date="2020" name="Nat. Commun.">
        <title>Large-scale genome sequencing of mycorrhizal fungi provides insights into the early evolution of symbiotic traits.</title>
        <authorList>
            <person name="Miyauchi S."/>
            <person name="Kiss E."/>
            <person name="Kuo A."/>
            <person name="Drula E."/>
            <person name="Kohler A."/>
            <person name="Sanchez-Garcia M."/>
            <person name="Morin E."/>
            <person name="Andreopoulos B."/>
            <person name="Barry K.W."/>
            <person name="Bonito G."/>
            <person name="Buee M."/>
            <person name="Carver A."/>
            <person name="Chen C."/>
            <person name="Cichocki N."/>
            <person name="Clum A."/>
            <person name="Culley D."/>
            <person name="Crous P.W."/>
            <person name="Fauchery L."/>
            <person name="Girlanda M."/>
            <person name="Hayes R.D."/>
            <person name="Keri Z."/>
            <person name="LaButti K."/>
            <person name="Lipzen A."/>
            <person name="Lombard V."/>
            <person name="Magnuson J."/>
            <person name="Maillard F."/>
            <person name="Murat C."/>
            <person name="Nolan M."/>
            <person name="Ohm R.A."/>
            <person name="Pangilinan J."/>
            <person name="Pereira M.F."/>
            <person name="Perotto S."/>
            <person name="Peter M."/>
            <person name="Pfister S."/>
            <person name="Riley R."/>
            <person name="Sitrit Y."/>
            <person name="Stielow J.B."/>
            <person name="Szollosi G."/>
            <person name="Zifcakova L."/>
            <person name="Stursova M."/>
            <person name="Spatafora J.W."/>
            <person name="Tedersoo L."/>
            <person name="Vaario L.M."/>
            <person name="Yamada A."/>
            <person name="Yan M."/>
            <person name="Wang P."/>
            <person name="Xu J."/>
            <person name="Bruns T."/>
            <person name="Baldrian P."/>
            <person name="Vilgalys R."/>
            <person name="Dunand C."/>
            <person name="Henrissat B."/>
            <person name="Grigoriev I.V."/>
            <person name="Hibbett D."/>
            <person name="Nagy L.G."/>
            <person name="Martin F.M."/>
        </authorList>
    </citation>
    <scope>NUCLEOTIDE SEQUENCE</scope>
    <source>
        <strain evidence="2">UH-Tt-Lm1</strain>
    </source>
</reference>
<dbReference type="EMBL" id="WIUZ02000009">
    <property type="protein sequence ID" value="KAF9783713.1"/>
    <property type="molecule type" value="Genomic_DNA"/>
</dbReference>
<comment type="caution">
    <text evidence="2">The sequence shown here is derived from an EMBL/GenBank/DDBJ whole genome shotgun (WGS) entry which is preliminary data.</text>
</comment>
<feature type="transmembrane region" description="Helical" evidence="1">
    <location>
        <begin position="239"/>
        <end position="261"/>
    </location>
</feature>